<keyword evidence="4 8" id="KW-0812">Transmembrane</keyword>
<feature type="transmembrane region" description="Helical" evidence="8">
    <location>
        <begin position="189"/>
        <end position="210"/>
    </location>
</feature>
<dbReference type="PROSITE" id="PS50850">
    <property type="entry name" value="MFS"/>
    <property type="match status" value="1"/>
</dbReference>
<protein>
    <submittedName>
        <fullName evidence="10">MFS transporter</fullName>
    </submittedName>
</protein>
<dbReference type="InterPro" id="IPR036259">
    <property type="entry name" value="MFS_trans_sf"/>
</dbReference>
<gene>
    <name evidence="10" type="ORF">Afil01_14100</name>
</gene>
<organism evidence="10 11">
    <name type="scientific">Actinorhabdospora filicis</name>
    <dbReference type="NCBI Taxonomy" id="1785913"/>
    <lineage>
        <taxon>Bacteria</taxon>
        <taxon>Bacillati</taxon>
        <taxon>Actinomycetota</taxon>
        <taxon>Actinomycetes</taxon>
        <taxon>Micromonosporales</taxon>
        <taxon>Micromonosporaceae</taxon>
        <taxon>Actinorhabdospora</taxon>
    </lineage>
</organism>
<dbReference type="Gene3D" id="1.20.1720.10">
    <property type="entry name" value="Multidrug resistance protein D"/>
    <property type="match status" value="1"/>
</dbReference>
<reference evidence="10" key="1">
    <citation type="submission" date="2023-03" db="EMBL/GenBank/DDBJ databases">
        <title>Actinorhabdospora filicis NBRC 111898.</title>
        <authorList>
            <person name="Ichikawa N."/>
            <person name="Sato H."/>
            <person name="Tonouchi N."/>
        </authorList>
    </citation>
    <scope>NUCLEOTIDE SEQUENCE</scope>
    <source>
        <strain evidence="10">NBRC 111898</strain>
    </source>
</reference>
<evidence type="ECO:0000256" key="4">
    <source>
        <dbReference type="ARBA" id="ARBA00022692"/>
    </source>
</evidence>
<keyword evidence="3" id="KW-1003">Cell membrane</keyword>
<keyword evidence="6 8" id="KW-0472">Membrane</keyword>
<dbReference type="PANTHER" id="PTHR42718:SF46">
    <property type="entry name" value="BLR6921 PROTEIN"/>
    <property type="match status" value="1"/>
</dbReference>
<dbReference type="SUPFAM" id="SSF103473">
    <property type="entry name" value="MFS general substrate transporter"/>
    <property type="match status" value="1"/>
</dbReference>
<name>A0A9W6SIG3_9ACTN</name>
<keyword evidence="2" id="KW-0813">Transport</keyword>
<evidence type="ECO:0000313" key="11">
    <source>
        <dbReference type="Proteomes" id="UP001165079"/>
    </source>
</evidence>
<feature type="transmembrane region" description="Helical" evidence="8">
    <location>
        <begin position="459"/>
        <end position="478"/>
    </location>
</feature>
<evidence type="ECO:0000256" key="5">
    <source>
        <dbReference type="ARBA" id="ARBA00022989"/>
    </source>
</evidence>
<evidence type="ECO:0000259" key="9">
    <source>
        <dbReference type="PROSITE" id="PS50850"/>
    </source>
</evidence>
<dbReference type="InterPro" id="IPR011701">
    <property type="entry name" value="MFS"/>
</dbReference>
<dbReference type="RefSeq" id="WP_285661772.1">
    <property type="nucleotide sequence ID" value="NZ_BSTX01000001.1"/>
</dbReference>
<proteinExistence type="predicted"/>
<evidence type="ECO:0000256" key="3">
    <source>
        <dbReference type="ARBA" id="ARBA00022475"/>
    </source>
</evidence>
<keyword evidence="11" id="KW-1185">Reference proteome</keyword>
<dbReference type="EMBL" id="BSTX01000001">
    <property type="protein sequence ID" value="GLZ76603.1"/>
    <property type="molecule type" value="Genomic_DNA"/>
</dbReference>
<feature type="transmembrane region" description="Helical" evidence="8">
    <location>
        <begin position="354"/>
        <end position="372"/>
    </location>
</feature>
<evidence type="ECO:0000313" key="10">
    <source>
        <dbReference type="EMBL" id="GLZ76603.1"/>
    </source>
</evidence>
<feature type="transmembrane region" description="Helical" evidence="8">
    <location>
        <begin position="292"/>
        <end position="312"/>
    </location>
</feature>
<sequence>MTATIAPKTGTPLPAEGADTPPGIPDRWPARLWLMLITLCVVLFLDGLDGSMVGVALPSIGAELGMTTSSLQWIVSGFVLGYGGLLLLGGRTADLIGRRKVFIIALAVFAVASLLGGLVDSGPLLIATRFIKGVSAAFTAPTGLSIITTTFPEGKARNRALSLYTVFGASGYSFGLIVGGLLTDVGWRWTFLLPVPVALLTLVGAVLLIPKDKPAAEGGHDILGALFSTLGMLLLVYTVVTAPEVGWGSPRTIGSFAGVAALFTAFVITELKVKHPLIRLSILKKGSLLRANFAFIALMGSYMTFQFMVSLYLQDSLHWSSLELALSLFPAGLLVAVSAPFAGNLIDRFGTPKLVIGGLLALTIGYVLFLRLDTNPSYFAFILPSVLLLGVGFALGFPAINVQATNGIHDDEQGLAAGLVQTAGQVGIALILAINTAIIATDIEHPTPEQTLDAFKPGLYFVTAVALVGLLITLTGLVKRKHGRHEARS</sequence>
<dbReference type="GO" id="GO:0022857">
    <property type="term" value="F:transmembrane transporter activity"/>
    <property type="evidence" value="ECO:0007669"/>
    <property type="project" value="InterPro"/>
</dbReference>
<dbReference type="InterPro" id="IPR005829">
    <property type="entry name" value="Sugar_transporter_CS"/>
</dbReference>
<dbReference type="Pfam" id="PF07690">
    <property type="entry name" value="MFS_1"/>
    <property type="match status" value="1"/>
</dbReference>
<evidence type="ECO:0000256" key="8">
    <source>
        <dbReference type="SAM" id="Phobius"/>
    </source>
</evidence>
<feature type="transmembrane region" description="Helical" evidence="8">
    <location>
        <begin position="32"/>
        <end position="58"/>
    </location>
</feature>
<dbReference type="GO" id="GO:0005886">
    <property type="term" value="C:plasma membrane"/>
    <property type="evidence" value="ECO:0007669"/>
    <property type="project" value="UniProtKB-SubCell"/>
</dbReference>
<dbReference type="PRINTS" id="PR01036">
    <property type="entry name" value="TCRTETB"/>
</dbReference>
<dbReference type="InterPro" id="IPR020846">
    <property type="entry name" value="MFS_dom"/>
</dbReference>
<dbReference type="Proteomes" id="UP001165079">
    <property type="component" value="Unassembled WGS sequence"/>
</dbReference>
<feature type="transmembrane region" description="Helical" evidence="8">
    <location>
        <begin position="130"/>
        <end position="151"/>
    </location>
</feature>
<accession>A0A9W6SIG3</accession>
<comment type="caution">
    <text evidence="10">The sequence shown here is derived from an EMBL/GenBank/DDBJ whole genome shotgun (WGS) entry which is preliminary data.</text>
</comment>
<dbReference type="AlphaFoldDB" id="A0A9W6SIG3"/>
<feature type="domain" description="Major facilitator superfamily (MFS) profile" evidence="9">
    <location>
        <begin position="35"/>
        <end position="481"/>
    </location>
</feature>
<evidence type="ECO:0000256" key="6">
    <source>
        <dbReference type="ARBA" id="ARBA00023136"/>
    </source>
</evidence>
<feature type="region of interest" description="Disordered" evidence="7">
    <location>
        <begin position="1"/>
        <end position="21"/>
    </location>
</feature>
<evidence type="ECO:0000256" key="2">
    <source>
        <dbReference type="ARBA" id="ARBA00022448"/>
    </source>
</evidence>
<evidence type="ECO:0000256" key="1">
    <source>
        <dbReference type="ARBA" id="ARBA00004651"/>
    </source>
</evidence>
<feature type="transmembrane region" description="Helical" evidence="8">
    <location>
        <begin position="222"/>
        <end position="240"/>
    </location>
</feature>
<feature type="transmembrane region" description="Helical" evidence="8">
    <location>
        <begin position="378"/>
        <end position="402"/>
    </location>
</feature>
<evidence type="ECO:0000256" key="7">
    <source>
        <dbReference type="SAM" id="MobiDB-lite"/>
    </source>
</evidence>
<feature type="transmembrane region" description="Helical" evidence="8">
    <location>
        <begin position="252"/>
        <end position="271"/>
    </location>
</feature>
<comment type="subcellular location">
    <subcellularLocation>
        <location evidence="1">Cell membrane</location>
        <topology evidence="1">Multi-pass membrane protein</topology>
    </subcellularLocation>
</comment>
<feature type="transmembrane region" description="Helical" evidence="8">
    <location>
        <begin position="101"/>
        <end position="118"/>
    </location>
</feature>
<dbReference type="CDD" id="cd17321">
    <property type="entry name" value="MFS_MMR_MDR_like"/>
    <property type="match status" value="1"/>
</dbReference>
<dbReference type="PANTHER" id="PTHR42718">
    <property type="entry name" value="MAJOR FACILITATOR SUPERFAMILY MULTIDRUG TRANSPORTER MFSC"/>
    <property type="match status" value="1"/>
</dbReference>
<feature type="transmembrane region" description="Helical" evidence="8">
    <location>
        <begin position="414"/>
        <end position="439"/>
    </location>
</feature>
<dbReference type="PROSITE" id="PS00216">
    <property type="entry name" value="SUGAR_TRANSPORT_1"/>
    <property type="match status" value="1"/>
</dbReference>
<keyword evidence="5 8" id="KW-1133">Transmembrane helix</keyword>
<feature type="transmembrane region" description="Helical" evidence="8">
    <location>
        <begin position="324"/>
        <end position="342"/>
    </location>
</feature>
<feature type="transmembrane region" description="Helical" evidence="8">
    <location>
        <begin position="70"/>
        <end position="89"/>
    </location>
</feature>
<feature type="transmembrane region" description="Helical" evidence="8">
    <location>
        <begin position="163"/>
        <end position="183"/>
    </location>
</feature>
<dbReference type="Gene3D" id="1.20.1250.20">
    <property type="entry name" value="MFS general substrate transporter like domains"/>
    <property type="match status" value="1"/>
</dbReference>